<dbReference type="Proteomes" id="UP001221302">
    <property type="component" value="Unassembled WGS sequence"/>
</dbReference>
<organism evidence="1 2">
    <name type="scientific">Stygiobacter electus</name>
    <dbReference type="NCBI Taxonomy" id="3032292"/>
    <lineage>
        <taxon>Bacteria</taxon>
        <taxon>Pseudomonadati</taxon>
        <taxon>Ignavibacteriota</taxon>
        <taxon>Ignavibacteria</taxon>
        <taxon>Ignavibacteriales</taxon>
        <taxon>Melioribacteraceae</taxon>
        <taxon>Stygiobacter</taxon>
    </lineage>
</organism>
<dbReference type="AlphaFoldDB" id="A0AAE3TCG6"/>
<proteinExistence type="predicted"/>
<dbReference type="RefSeq" id="WP_321535663.1">
    <property type="nucleotide sequence ID" value="NZ_JARGDL010000008.1"/>
</dbReference>
<dbReference type="EMBL" id="JARGDL010000008">
    <property type="protein sequence ID" value="MDF1611895.1"/>
    <property type="molecule type" value="Genomic_DNA"/>
</dbReference>
<dbReference type="InterPro" id="IPR011042">
    <property type="entry name" value="6-blade_b-propeller_TolB-like"/>
</dbReference>
<dbReference type="SUPFAM" id="SSF63829">
    <property type="entry name" value="Calcium-dependent phosphotriesterase"/>
    <property type="match status" value="1"/>
</dbReference>
<keyword evidence="2" id="KW-1185">Reference proteome</keyword>
<gene>
    <name evidence="1" type="ORF">P0M35_07020</name>
</gene>
<accession>A0AAE3TCG6</accession>
<reference evidence="1" key="1">
    <citation type="submission" date="2023-03" db="EMBL/GenBank/DDBJ databases">
        <title>Stygiobacter electus gen. nov., sp. nov., facultatively anaerobic thermotolerant bacterium of the class Ignavibacteria from a well of Yessentuki mineral water deposit.</title>
        <authorList>
            <person name="Podosokorskaya O.A."/>
            <person name="Elcheninov A.G."/>
            <person name="Petrova N.F."/>
            <person name="Zavarzina D.G."/>
            <person name="Kublanov I.V."/>
            <person name="Merkel A.Y."/>
        </authorList>
    </citation>
    <scope>NUCLEOTIDE SEQUENCE</scope>
    <source>
        <strain evidence="1">09-Me</strain>
    </source>
</reference>
<protein>
    <submittedName>
        <fullName evidence="1">6-bladed beta-propeller</fullName>
    </submittedName>
</protein>
<dbReference type="Pfam" id="PF17170">
    <property type="entry name" value="DUF5128"/>
    <property type="match status" value="1"/>
</dbReference>
<name>A0AAE3TCG6_9BACT</name>
<evidence type="ECO:0000313" key="1">
    <source>
        <dbReference type="EMBL" id="MDF1611895.1"/>
    </source>
</evidence>
<dbReference type="Gene3D" id="2.120.10.30">
    <property type="entry name" value="TolB, C-terminal domain"/>
    <property type="match status" value="1"/>
</dbReference>
<sequence>MKLIIVFILFSFNIIAQNKFNLKEDLQIDDNKVGLIQGIGVDNYGNIYVGDLINKNVMKYNNKGDFLEEIGRRGSGPGEFRSITGLELWKDTLFILDLEQSKISAFNIKNKNKLIYEIKLPIHPNGLNPVVLGNERIGIKNFWVINNQYFLVLYGKYTSSNNLNKTKNINGLLITRKGAFKNLMPAFEVYDREMIIYKMKNGFSTAPMPYGKTGIINADINGNIYYMNNDEKFISKFIYSTNETKKINVALEKVFVSSNIKNILLDEIPGEIGKLLDKANSKFPEYLPVCENFFISENLIWLSAYSKNINVHTWFVFDQSGNKITSIDLKRNDIFLVGKGNFLYGIRNKSFGSQQIIRYKIVGKK</sequence>
<evidence type="ECO:0000313" key="2">
    <source>
        <dbReference type="Proteomes" id="UP001221302"/>
    </source>
</evidence>
<comment type="caution">
    <text evidence="1">The sequence shown here is derived from an EMBL/GenBank/DDBJ whole genome shotgun (WGS) entry which is preliminary data.</text>
</comment>